<dbReference type="InterPro" id="IPR017896">
    <property type="entry name" value="4Fe4S_Fe-S-bd"/>
</dbReference>
<dbReference type="InterPro" id="IPR009051">
    <property type="entry name" value="Helical_ferredxn"/>
</dbReference>
<sequence length="1143" mass="125486">MSREFPLREERIGFYICHCGINIAFKVRCAEVAEYIGTLPGVAVSRDYLFMCSDPGQEIIEKDIRELDLTRVVVASCSPRMHEHTFRAACARAGLNPFRAFHHVCVREHVSWVTLDEDQATEKAKLLARAGIRRVRYQSDLFPKTFPVNPNTLVVGGGITGMQASLDVAKAGYKVYLVERQATIGGHMLQYDKTFPTMDCAACIGTPKMVAVGQNPNIEILSLSEVEEISGFVGNFKVKVRKHARYVKADKCTGCAECTKYCPIIVPNEWDVNTKQRNAVYRPFPQAVPITFAIDKKDRGPCVQTCPAGTNVQGYVTMIREGKYKEALKIIMENLPLPGVLGRVCPAPCEKECRRGEVDEPVSIRNLKRFAADQADWETLELPEIDMKPPEEKVAIVGSGPAGLACAYFLARKGYHPTVFEALPEVGGMLRAGIPDYRLPPEVLNREVNYIRRLGVEIKTNAPIGGETTIESLLANGFKAVFLSTGAHNEFKLGVEGEDAAGVLKGISFLRDVNFCANGEVGKKAVVIGGGAVAMDVARVARRKGASEVHVYCLEKRHEMPAWVEEIEAAEAEGIEIHNAWGVKRILTNDAKVKGIEFKRCTAVFDENKRFSPQYDDSETITENCNTVLVAIGQRPDLSCLNGSKDVQLTRRGLIAADPVTLQTSKPGVFAGGEMYSGPSLVVQAVATGKEAAISIERYLKSEDLVLDRPERPKGENWAPIPEDVQKAARAKMPELAPADRVNGFVEVETGFTEEQARAEAARCLSCGVCCECKQCVPACEAKAIDHDAKDEIVTLDVGSIILATGFDIMDPTPMQEYGYGKYRNVLTSLEFERLSNATGPTSGKILLRDPNDRWNHTRPPKSVAFLHCVGSRDKNYHDYCSRTCCMYALKMAHLVKDKCGHDTQVFNFYIDMRCFGKGQEEFYRRIQDEGVRMVRGKAVEVTDKAEDPSEEGMLIVRAEDSLIGKMLRVPVEMVVLCTAMEPRPDALEVARIFGLSLSADGFFMEEHPKLEPVSTPTSGVFLAGACQGPKDITDSVAQAKAAASEAQALSTLGKVIVPPMISHIDEDICIGCQVCIGLCPYSAIEFDEFKKVSVVNEAVCKGCGSCAAYCPSGAADIRHFTQKQIFGEIEGILVGAKETRDE</sequence>
<dbReference type="SUPFAM" id="SSF51905">
    <property type="entry name" value="FAD/NAD(P)-binding domain"/>
    <property type="match status" value="2"/>
</dbReference>
<dbReference type="InterPro" id="IPR017900">
    <property type="entry name" value="4Fe4S_Fe_S_CS"/>
</dbReference>
<comment type="cofactor">
    <cofactor evidence="1">
        <name>FAD</name>
        <dbReference type="ChEBI" id="CHEBI:57692"/>
    </cofactor>
</comment>
<keyword evidence="5" id="KW-0285">Flavoprotein</keyword>
<dbReference type="PANTHER" id="PTHR43498:SF1">
    <property type="entry name" value="COB--COM HETERODISULFIDE REDUCTASE IRON-SULFUR SUBUNIT A"/>
    <property type="match status" value="1"/>
</dbReference>
<evidence type="ECO:0000313" key="11">
    <source>
        <dbReference type="Proteomes" id="UP000265882"/>
    </source>
</evidence>
<keyword evidence="3" id="KW-0004">4Fe-4S</keyword>
<dbReference type="PANTHER" id="PTHR43498">
    <property type="entry name" value="FERREDOXIN:COB-COM HETERODISULFIDE REDUCTASE SUBUNIT A"/>
    <property type="match status" value="1"/>
</dbReference>
<dbReference type="PROSITE" id="PS51379">
    <property type="entry name" value="4FE4S_FER_2"/>
    <property type="match status" value="3"/>
</dbReference>
<dbReference type="Gene3D" id="1.10.1060.10">
    <property type="entry name" value="Alpha-helical ferredoxin"/>
    <property type="match status" value="1"/>
</dbReference>
<comment type="caution">
    <text evidence="10">The sequence shown here is derived from an EMBL/GenBank/DDBJ whole genome shotgun (WGS) entry which is preliminary data.</text>
</comment>
<protein>
    <submittedName>
        <fullName evidence="10">4Fe-4S dicluster domain-containing protein</fullName>
    </submittedName>
</protein>
<comment type="similarity">
    <text evidence="2">Belongs to the HdrA family.</text>
</comment>
<evidence type="ECO:0000256" key="4">
    <source>
        <dbReference type="ARBA" id="ARBA00022723"/>
    </source>
</evidence>
<reference evidence="10 11" key="1">
    <citation type="journal article" date="2017" name="ISME J.">
        <title>Energy and carbon metabolisms in a deep terrestrial subsurface fluid microbial community.</title>
        <authorList>
            <person name="Momper L."/>
            <person name="Jungbluth S.P."/>
            <person name="Lee M.D."/>
            <person name="Amend J.P."/>
        </authorList>
    </citation>
    <scope>NUCLEOTIDE SEQUENCE [LARGE SCALE GENOMIC DNA]</scope>
    <source>
        <strain evidence="10">SURF_5</strain>
    </source>
</reference>
<dbReference type="PRINTS" id="PR00419">
    <property type="entry name" value="ADXRDTASE"/>
</dbReference>
<accession>A0A3A4N6V5</accession>
<dbReference type="EMBL" id="QZKU01000145">
    <property type="protein sequence ID" value="RJP14026.1"/>
    <property type="molecule type" value="Genomic_DNA"/>
</dbReference>
<dbReference type="InterPro" id="IPR023753">
    <property type="entry name" value="FAD/NAD-binding_dom"/>
</dbReference>
<keyword evidence="8" id="KW-0411">Iron-sulfur</keyword>
<evidence type="ECO:0000313" key="10">
    <source>
        <dbReference type="EMBL" id="RJP14026.1"/>
    </source>
</evidence>
<dbReference type="InterPro" id="IPR039650">
    <property type="entry name" value="HdrA-like"/>
</dbReference>
<dbReference type="Pfam" id="PF14697">
    <property type="entry name" value="Fer4_21"/>
    <property type="match status" value="1"/>
</dbReference>
<evidence type="ECO:0000256" key="5">
    <source>
        <dbReference type="ARBA" id="ARBA00022827"/>
    </source>
</evidence>
<name>A0A3A4N6V5_ABYX5</name>
<dbReference type="Gene3D" id="3.50.50.60">
    <property type="entry name" value="FAD/NAD(P)-binding domain"/>
    <property type="match status" value="3"/>
</dbReference>
<dbReference type="Proteomes" id="UP000265882">
    <property type="component" value="Unassembled WGS sequence"/>
</dbReference>
<dbReference type="GO" id="GO:0046872">
    <property type="term" value="F:metal ion binding"/>
    <property type="evidence" value="ECO:0007669"/>
    <property type="project" value="UniProtKB-KW"/>
</dbReference>
<feature type="domain" description="4Fe-4S ferredoxin-type" evidence="9">
    <location>
        <begin position="243"/>
        <end position="273"/>
    </location>
</feature>
<evidence type="ECO:0000256" key="2">
    <source>
        <dbReference type="ARBA" id="ARBA00006561"/>
    </source>
</evidence>
<dbReference type="AlphaFoldDB" id="A0A3A4N6V5"/>
<dbReference type="GO" id="GO:0051539">
    <property type="term" value="F:4 iron, 4 sulfur cluster binding"/>
    <property type="evidence" value="ECO:0007669"/>
    <property type="project" value="UniProtKB-KW"/>
</dbReference>
<evidence type="ECO:0000256" key="1">
    <source>
        <dbReference type="ARBA" id="ARBA00001974"/>
    </source>
</evidence>
<dbReference type="Gene3D" id="3.30.70.20">
    <property type="match status" value="1"/>
</dbReference>
<evidence type="ECO:0000256" key="3">
    <source>
        <dbReference type="ARBA" id="ARBA00022485"/>
    </source>
</evidence>
<gene>
    <name evidence="10" type="ORF">C4520_21990</name>
</gene>
<dbReference type="GO" id="GO:0016491">
    <property type="term" value="F:oxidoreductase activity"/>
    <property type="evidence" value="ECO:0007669"/>
    <property type="project" value="UniProtKB-KW"/>
</dbReference>
<evidence type="ECO:0000259" key="9">
    <source>
        <dbReference type="PROSITE" id="PS51379"/>
    </source>
</evidence>
<keyword evidence="6" id="KW-0560">Oxidoreductase</keyword>
<dbReference type="Pfam" id="PF07992">
    <property type="entry name" value="Pyr_redox_2"/>
    <property type="match status" value="1"/>
</dbReference>
<dbReference type="InterPro" id="IPR036188">
    <property type="entry name" value="FAD/NAD-bd_sf"/>
</dbReference>
<dbReference type="PROSITE" id="PS00198">
    <property type="entry name" value="4FE4S_FER_1"/>
    <property type="match status" value="4"/>
</dbReference>
<feature type="domain" description="4Fe-4S ferredoxin-type" evidence="9">
    <location>
        <begin position="1061"/>
        <end position="1090"/>
    </location>
</feature>
<evidence type="ECO:0000256" key="7">
    <source>
        <dbReference type="ARBA" id="ARBA00023004"/>
    </source>
</evidence>
<proteinExistence type="inferred from homology"/>
<dbReference type="SUPFAM" id="SSF51971">
    <property type="entry name" value="Nucleotide-binding domain"/>
    <property type="match status" value="1"/>
</dbReference>
<dbReference type="SUPFAM" id="SSF46548">
    <property type="entry name" value="alpha-helical ferredoxin"/>
    <property type="match status" value="2"/>
</dbReference>
<feature type="domain" description="4Fe-4S ferredoxin-type" evidence="9">
    <location>
        <begin position="1092"/>
        <end position="1121"/>
    </location>
</feature>
<organism evidence="10 11">
    <name type="scientific">Abyssobacteria bacterium (strain SURF_5)</name>
    <dbReference type="NCBI Taxonomy" id="2093360"/>
    <lineage>
        <taxon>Bacteria</taxon>
        <taxon>Pseudomonadati</taxon>
        <taxon>Candidatus Hydrogenedentota</taxon>
        <taxon>Candidatus Abyssobacteria</taxon>
    </lineage>
</organism>
<dbReference type="Pfam" id="PF13450">
    <property type="entry name" value="NAD_binding_8"/>
    <property type="match status" value="1"/>
</dbReference>
<dbReference type="InterPro" id="IPR028261">
    <property type="entry name" value="DPD_II"/>
</dbReference>
<keyword evidence="4" id="KW-0479">Metal-binding</keyword>
<dbReference type="Pfam" id="PF14691">
    <property type="entry name" value="Fer4_20"/>
    <property type="match status" value="1"/>
</dbReference>
<keyword evidence="5" id="KW-0274">FAD</keyword>
<evidence type="ECO:0000256" key="6">
    <source>
        <dbReference type="ARBA" id="ARBA00023002"/>
    </source>
</evidence>
<keyword evidence="7" id="KW-0408">Iron</keyword>
<dbReference type="SUPFAM" id="SSF54862">
    <property type="entry name" value="4Fe-4S ferredoxins"/>
    <property type="match status" value="1"/>
</dbReference>
<evidence type="ECO:0000256" key="8">
    <source>
        <dbReference type="ARBA" id="ARBA00023014"/>
    </source>
</evidence>